<organism evidence="5 6">
    <name type="scientific">Limulus polyphemus</name>
    <name type="common">Atlantic horseshoe crab</name>
    <dbReference type="NCBI Taxonomy" id="6850"/>
    <lineage>
        <taxon>Eukaryota</taxon>
        <taxon>Metazoa</taxon>
        <taxon>Ecdysozoa</taxon>
        <taxon>Arthropoda</taxon>
        <taxon>Chelicerata</taxon>
        <taxon>Merostomata</taxon>
        <taxon>Xiphosura</taxon>
        <taxon>Limulidae</taxon>
        <taxon>Limulus</taxon>
    </lineage>
</organism>
<dbReference type="RefSeq" id="XP_022250596.1">
    <property type="nucleotide sequence ID" value="XM_022394888.1"/>
</dbReference>
<accession>A0ABM1T3Z0</accession>
<dbReference type="InterPro" id="IPR036028">
    <property type="entry name" value="SH3-like_dom_sf"/>
</dbReference>
<evidence type="ECO:0000313" key="6">
    <source>
        <dbReference type="RefSeq" id="XP_022250596.1"/>
    </source>
</evidence>
<feature type="compositionally biased region" description="Polar residues" evidence="3">
    <location>
        <begin position="485"/>
        <end position="497"/>
    </location>
</feature>
<evidence type="ECO:0000259" key="4">
    <source>
        <dbReference type="PROSITE" id="PS50002"/>
    </source>
</evidence>
<dbReference type="Gene3D" id="2.30.30.40">
    <property type="entry name" value="SH3 Domains"/>
    <property type="match status" value="1"/>
</dbReference>
<gene>
    <name evidence="6" type="primary">LOC111087618</name>
</gene>
<feature type="region of interest" description="Disordered" evidence="3">
    <location>
        <begin position="22"/>
        <end position="49"/>
    </location>
</feature>
<feature type="region of interest" description="Disordered" evidence="3">
    <location>
        <begin position="362"/>
        <end position="413"/>
    </location>
</feature>
<feature type="non-terminal residue" evidence="6">
    <location>
        <position position="1"/>
    </location>
</feature>
<proteinExistence type="predicted"/>
<sequence length="773" mass="87302">PTNEEARIAFREQDEHLRGLREVLQGASSDESDHSDLSEVGELSTCSDESGPYATLNNHRSICAYETGTRNLRDTTKSFAFNSGCHRRHSTENPAYGLSRLWPAGHNDSVPACNSSNLASSESEPSIFALPPGSPFDLKCVNTKVLNVTKATDKCYKYNNENVKKVSENVRECDSQNGRTEAEKDHKSCELNQTTSNLSTVTNMQEKALRESRTKEWVQNGARPMKCHDEQLESQFSSIVTVKKFNTYHRSNETTYSQEYSKALDRPVYNSSSRTLSVKPRLYKKHATMRKNRIIRNQEKLRTAESHKEETTLHDLGRGLRTAESHKEETTLHDLGRGLRTAESHKDETTLHDLGRRLRTVESHKEETTLHDLGRGLRTAESHKEETTLHDLGRGLRTAESHKEETTLHDLGRGHVEDKSDLYDKDTVSSSLTSVANQEGFFENTEVSVEKEDNNVNDDVNTPLKEDQATDSESRNLVEFKDQRITGSNFTETTNSSLERRNEATDSLSLNTLLEEATKDNSVAVPMVVMQYTRLHLHLGKDPPFQQSSLQMGTLVTAFYKESDWFFVQTPHGVEGFIHSADCMPLGALLTRESVKSHPWDVVTVKDKIRGSHLEVMFTEEKANLRCDRNETLSSKECTSLKNGQQALEIEPSTDKRDMKLAVSTTKMLNHPRRMSHKPGSQVNGMEKIGEHSAERVMFKDAFWNTENNGAKSEKELCVIQEYTSRGRNIMTVKKGDVLTLINNDLKDWLWVRSATGGEGFVPRACTSEIVKL</sequence>
<protein>
    <submittedName>
        <fullName evidence="6">Uncharacterized protein LOC111087618</fullName>
    </submittedName>
</protein>
<feature type="compositionally biased region" description="Basic and acidic residues" evidence="3">
    <location>
        <begin position="464"/>
        <end position="484"/>
    </location>
</feature>
<evidence type="ECO:0000256" key="1">
    <source>
        <dbReference type="ARBA" id="ARBA00022443"/>
    </source>
</evidence>
<feature type="region of interest" description="Disordered" evidence="3">
    <location>
        <begin position="302"/>
        <end position="348"/>
    </location>
</feature>
<dbReference type="Pfam" id="PF07653">
    <property type="entry name" value="SH3_2"/>
    <property type="match status" value="1"/>
</dbReference>
<dbReference type="SMART" id="SM00326">
    <property type="entry name" value="SH3"/>
    <property type="match status" value="1"/>
</dbReference>
<dbReference type="Proteomes" id="UP000694941">
    <property type="component" value="Unplaced"/>
</dbReference>
<dbReference type="InterPro" id="IPR001452">
    <property type="entry name" value="SH3_domain"/>
</dbReference>
<dbReference type="SUPFAM" id="SSF50044">
    <property type="entry name" value="SH3-domain"/>
    <property type="match status" value="1"/>
</dbReference>
<dbReference type="GeneID" id="111087618"/>
<evidence type="ECO:0000256" key="3">
    <source>
        <dbReference type="SAM" id="MobiDB-lite"/>
    </source>
</evidence>
<dbReference type="PROSITE" id="PS50002">
    <property type="entry name" value="SH3"/>
    <property type="match status" value="1"/>
</dbReference>
<feature type="region of interest" description="Disordered" evidence="3">
    <location>
        <begin position="445"/>
        <end position="503"/>
    </location>
</feature>
<name>A0ABM1T3Z0_LIMPO</name>
<keyword evidence="5" id="KW-1185">Reference proteome</keyword>
<evidence type="ECO:0000256" key="2">
    <source>
        <dbReference type="PROSITE-ProRule" id="PRU00192"/>
    </source>
</evidence>
<feature type="domain" description="SH3" evidence="4">
    <location>
        <begin position="712"/>
        <end position="772"/>
    </location>
</feature>
<reference evidence="6" key="1">
    <citation type="submission" date="2025-08" db="UniProtKB">
        <authorList>
            <consortium name="RefSeq"/>
        </authorList>
    </citation>
    <scope>IDENTIFICATION</scope>
    <source>
        <tissue evidence="6">Muscle</tissue>
    </source>
</reference>
<evidence type="ECO:0000313" key="5">
    <source>
        <dbReference type="Proteomes" id="UP000694941"/>
    </source>
</evidence>
<keyword evidence="1 2" id="KW-0728">SH3 domain</keyword>